<comment type="caution">
    <text evidence="2">The sequence shown here is derived from an EMBL/GenBank/DDBJ whole genome shotgun (WGS) entry which is preliminary data.</text>
</comment>
<evidence type="ECO:0000313" key="3">
    <source>
        <dbReference type="Proteomes" id="UP000265354"/>
    </source>
</evidence>
<feature type="compositionally biased region" description="Basic residues" evidence="1">
    <location>
        <begin position="1"/>
        <end position="12"/>
    </location>
</feature>
<dbReference type="Proteomes" id="UP000265354">
    <property type="component" value="Unassembled WGS sequence"/>
</dbReference>
<name>A0A388SXG7_9ACTN</name>
<gene>
    <name evidence="2" type="ORF">SSP531S_19790</name>
</gene>
<organism evidence="2 3">
    <name type="scientific">Streptomyces spongiicola</name>
    <dbReference type="NCBI Taxonomy" id="1690221"/>
    <lineage>
        <taxon>Bacteria</taxon>
        <taxon>Bacillati</taxon>
        <taxon>Actinomycetota</taxon>
        <taxon>Actinomycetes</taxon>
        <taxon>Kitasatosporales</taxon>
        <taxon>Streptomycetaceae</taxon>
        <taxon>Streptomyces</taxon>
    </lineage>
</organism>
<protein>
    <submittedName>
        <fullName evidence="2">Uncharacterized protein</fullName>
    </submittedName>
</protein>
<dbReference type="EMBL" id="BGZL01000004">
    <property type="protein sequence ID" value="GBQ00561.1"/>
    <property type="molecule type" value="Genomic_DNA"/>
</dbReference>
<feature type="compositionally biased region" description="Basic residues" evidence="1">
    <location>
        <begin position="45"/>
        <end position="54"/>
    </location>
</feature>
<evidence type="ECO:0000256" key="1">
    <source>
        <dbReference type="SAM" id="MobiDB-lite"/>
    </source>
</evidence>
<proteinExistence type="predicted"/>
<accession>A0A388SXG7</accession>
<dbReference type="AlphaFoldDB" id="A0A388SXG7"/>
<reference evidence="2 3" key="1">
    <citation type="submission" date="2018-07" db="EMBL/GenBank/DDBJ databases">
        <title>Whole Genome Shotgun Sequence of Streptomyces spongiicola strain 531S.</title>
        <authorList>
            <person name="Dohra H."/>
            <person name="Kodani S."/>
        </authorList>
    </citation>
    <scope>NUCLEOTIDE SEQUENCE [LARGE SCALE GENOMIC DNA]</scope>
    <source>
        <strain evidence="2 3">531S</strain>
    </source>
</reference>
<feature type="compositionally biased region" description="Low complexity" evidence="1">
    <location>
        <begin position="60"/>
        <end position="70"/>
    </location>
</feature>
<sequence>MRQRPVAPRKRPGYATTAPGGGLALLDVPRRRGHRTKDKAESRGRHLARGRRTPGGRGAACGAAPAPYRPVLTGSDRC</sequence>
<feature type="region of interest" description="Disordered" evidence="1">
    <location>
        <begin position="1"/>
        <end position="78"/>
    </location>
</feature>
<evidence type="ECO:0000313" key="2">
    <source>
        <dbReference type="EMBL" id="GBQ00561.1"/>
    </source>
</evidence>